<dbReference type="InterPro" id="IPR001087">
    <property type="entry name" value="GDSL"/>
</dbReference>
<dbReference type="SUPFAM" id="SSF52266">
    <property type="entry name" value="SGNH hydrolase"/>
    <property type="match status" value="1"/>
</dbReference>
<evidence type="ECO:0000313" key="2">
    <source>
        <dbReference type="Proteomes" id="UP000722459"/>
    </source>
</evidence>
<gene>
    <name evidence="1" type="ORF">HON47_05110</name>
</gene>
<proteinExistence type="predicted"/>
<evidence type="ECO:0000313" key="1">
    <source>
        <dbReference type="EMBL" id="MBT4870928.1"/>
    </source>
</evidence>
<dbReference type="AlphaFoldDB" id="A0A8T5GGR8"/>
<accession>A0A8T5GGR8</accession>
<dbReference type="Pfam" id="PF00657">
    <property type="entry name" value="Lipase_GDSL"/>
    <property type="match status" value="1"/>
</dbReference>
<comment type="caution">
    <text evidence="1">The sequence shown here is derived from an EMBL/GenBank/DDBJ whole genome shotgun (WGS) entry which is preliminary data.</text>
</comment>
<protein>
    <submittedName>
        <fullName evidence="1">SGNH/GDSL hydrolase family protein</fullName>
    </submittedName>
</protein>
<dbReference type="Gene3D" id="3.40.50.1110">
    <property type="entry name" value="SGNH hydrolase"/>
    <property type="match status" value="1"/>
</dbReference>
<dbReference type="PANTHER" id="PTHR14209:SF19">
    <property type="entry name" value="ISOAMYL ACETATE-HYDROLYZING ESTERASE 1 HOMOLOG"/>
    <property type="match status" value="1"/>
</dbReference>
<dbReference type="InterPro" id="IPR045136">
    <property type="entry name" value="Iah1-like"/>
</dbReference>
<organism evidence="1 2">
    <name type="scientific">Candidatus Iainarchaeum sp</name>
    <dbReference type="NCBI Taxonomy" id="3101447"/>
    <lineage>
        <taxon>Archaea</taxon>
        <taxon>Candidatus Iainarchaeota</taxon>
        <taxon>Candidatus Iainarchaeia</taxon>
        <taxon>Candidatus Iainarchaeales</taxon>
        <taxon>Candidatus Iainarchaeaceae</taxon>
        <taxon>Candidatus Iainarchaeum</taxon>
    </lineage>
</organism>
<dbReference type="InterPro" id="IPR036514">
    <property type="entry name" value="SGNH_hydro_sf"/>
</dbReference>
<dbReference type="PANTHER" id="PTHR14209">
    <property type="entry name" value="ISOAMYL ACETATE-HYDROLYZING ESTERASE 1"/>
    <property type="match status" value="1"/>
</dbReference>
<name>A0A8T5GGR8_9ARCH</name>
<sequence>MKNILIFGDSITQGYFAVDNFVVRLIVKYLKFTFKHHELVFVQNLGKIGDTSYDLAKRMEENIKLRNHFGKITIIISIGLNDSRVNNKKKSVQVSEKDYLKNLKKIYEIASKYSNKIIFVGLSNVDETKTAPCFWDKQFSYKNKLIIKYDNALKKFAKNNGVPYVETFNKLDTDFLIDGIHPTHKGHKILFDLINKELELSPIPL</sequence>
<keyword evidence="1" id="KW-0378">Hydrolase</keyword>
<dbReference type="EMBL" id="JABJNZ010000063">
    <property type="protein sequence ID" value="MBT4870928.1"/>
    <property type="molecule type" value="Genomic_DNA"/>
</dbReference>
<reference evidence="1" key="1">
    <citation type="journal article" date="2021" name="ISME J.">
        <title>Mercury methylation by metabolically versatile and cosmopolitan marine bacteria.</title>
        <authorList>
            <person name="Lin H."/>
            <person name="Ascher D.B."/>
            <person name="Myung Y."/>
            <person name="Lamborg C.H."/>
            <person name="Hallam S.J."/>
            <person name="Gionfriddo C.M."/>
            <person name="Holt K.E."/>
            <person name="Moreau J.W."/>
        </authorList>
    </citation>
    <scope>NUCLEOTIDE SEQUENCE</scope>
    <source>
        <strain evidence="1">SI075_bin30</strain>
    </source>
</reference>
<dbReference type="Proteomes" id="UP000722459">
    <property type="component" value="Unassembled WGS sequence"/>
</dbReference>
<dbReference type="GO" id="GO:0016787">
    <property type="term" value="F:hydrolase activity"/>
    <property type="evidence" value="ECO:0007669"/>
    <property type="project" value="UniProtKB-KW"/>
</dbReference>